<keyword evidence="2" id="KW-1185">Reference proteome</keyword>
<gene>
    <name evidence="1" type="ORF">IC235_01050</name>
</gene>
<reference evidence="1" key="1">
    <citation type="submission" date="2020-09" db="EMBL/GenBank/DDBJ databases">
        <authorList>
            <person name="Kim M.K."/>
        </authorList>
    </citation>
    <scope>NUCLEOTIDE SEQUENCE</scope>
    <source>
        <strain evidence="1">BT664</strain>
    </source>
</reference>
<comment type="caution">
    <text evidence="1">The sequence shown here is derived from an EMBL/GenBank/DDBJ whole genome shotgun (WGS) entry which is preliminary data.</text>
</comment>
<sequence length="461" mass="52311">MLNQQQLQHLFLRAGFGETPQAIQPLLGTSREVIVEKLFASSREYKNVSYLPYPLHEGQYDKGLNVFQLVALILRSKQEMEELNAEWLFKMTYTPAVLREKMTFFWHNHFATSAPFAYLMQVQNNTLRKHALGNFGQLLHAVAKDPAMIIYLNNQENKKNHPNENFAREVMELFCLGEGNYSEKDIKEAARAFTGWTVNLKGEFEFQPQEHDAGEKIIFGQRGNFGGEDVIRLILERKETARYVVGKIYREFVNPVAHPARVAELADGFYRSGYDISLLMKKIFLADWFYADENRGVKICSPVELLVRYKKLVGLEFKNPKSLIELQQVLGQILFFPPNVAGWPGGPTWIDSTSLLLRLNLPARLLSGTAFNVSAKPAFEEDAAVAAGPPKSKGELTADWSALESFFKAEAPTQLAEKLIAHFIQCDPKTIDRRLLQSDAADNSLRGMCARLMSLPEFQLI</sequence>
<dbReference type="RefSeq" id="WP_191003299.1">
    <property type="nucleotide sequence ID" value="NZ_JACXAD010000001.1"/>
</dbReference>
<name>A0A927B992_9BACT</name>
<dbReference type="InterPro" id="IPR014917">
    <property type="entry name" value="DUF1800"/>
</dbReference>
<protein>
    <submittedName>
        <fullName evidence="1">DUF1800 domain-containing protein</fullName>
    </submittedName>
</protein>
<dbReference type="EMBL" id="JACXAD010000001">
    <property type="protein sequence ID" value="MBD2766475.1"/>
    <property type="molecule type" value="Genomic_DNA"/>
</dbReference>
<proteinExistence type="predicted"/>
<dbReference type="Proteomes" id="UP000612233">
    <property type="component" value="Unassembled WGS sequence"/>
</dbReference>
<evidence type="ECO:0000313" key="1">
    <source>
        <dbReference type="EMBL" id="MBD2766475.1"/>
    </source>
</evidence>
<evidence type="ECO:0000313" key="2">
    <source>
        <dbReference type="Proteomes" id="UP000612233"/>
    </source>
</evidence>
<organism evidence="1 2">
    <name type="scientific">Hymenobacter montanus</name>
    <dbReference type="NCBI Taxonomy" id="2771359"/>
    <lineage>
        <taxon>Bacteria</taxon>
        <taxon>Pseudomonadati</taxon>
        <taxon>Bacteroidota</taxon>
        <taxon>Cytophagia</taxon>
        <taxon>Cytophagales</taxon>
        <taxon>Hymenobacteraceae</taxon>
        <taxon>Hymenobacter</taxon>
    </lineage>
</organism>
<accession>A0A927B992</accession>
<dbReference type="Pfam" id="PF08811">
    <property type="entry name" value="DUF1800"/>
    <property type="match status" value="1"/>
</dbReference>
<dbReference type="AlphaFoldDB" id="A0A927B992"/>